<keyword evidence="3" id="KW-1185">Reference proteome</keyword>
<gene>
    <name evidence="2" type="ORF">BCR34DRAFT_499706</name>
</gene>
<feature type="domain" description="Heterokaryon incompatibility" evidence="1">
    <location>
        <begin position="41"/>
        <end position="168"/>
    </location>
</feature>
<organism evidence="2 3">
    <name type="scientific">Clohesyomyces aquaticus</name>
    <dbReference type="NCBI Taxonomy" id="1231657"/>
    <lineage>
        <taxon>Eukaryota</taxon>
        <taxon>Fungi</taxon>
        <taxon>Dikarya</taxon>
        <taxon>Ascomycota</taxon>
        <taxon>Pezizomycotina</taxon>
        <taxon>Dothideomycetes</taxon>
        <taxon>Pleosporomycetidae</taxon>
        <taxon>Pleosporales</taxon>
        <taxon>Lindgomycetaceae</taxon>
        <taxon>Clohesyomyces</taxon>
    </lineage>
</organism>
<dbReference type="PANTHER" id="PTHR33112:SF1">
    <property type="entry name" value="HETEROKARYON INCOMPATIBILITY DOMAIN-CONTAINING PROTEIN"/>
    <property type="match status" value="1"/>
</dbReference>
<dbReference type="AlphaFoldDB" id="A0A1Y1Y6W4"/>
<dbReference type="OrthoDB" id="5428863at2759"/>
<dbReference type="Proteomes" id="UP000193144">
    <property type="component" value="Unassembled WGS sequence"/>
</dbReference>
<protein>
    <submittedName>
        <fullName evidence="2">Heterokaryon incompatibility protein-domain-containing protein</fullName>
    </submittedName>
</protein>
<evidence type="ECO:0000313" key="2">
    <source>
        <dbReference type="EMBL" id="ORX93761.1"/>
    </source>
</evidence>
<dbReference type="STRING" id="1231657.A0A1Y1Y6W4"/>
<proteinExistence type="predicted"/>
<dbReference type="EMBL" id="MCFA01000329">
    <property type="protein sequence ID" value="ORX93761.1"/>
    <property type="molecule type" value="Genomic_DNA"/>
</dbReference>
<dbReference type="InterPro" id="IPR010730">
    <property type="entry name" value="HET"/>
</dbReference>
<comment type="caution">
    <text evidence="2">The sequence shown here is derived from an EMBL/GenBank/DDBJ whole genome shotgun (WGS) entry which is preliminary data.</text>
</comment>
<dbReference type="PANTHER" id="PTHR33112">
    <property type="entry name" value="DOMAIN PROTEIN, PUTATIVE-RELATED"/>
    <property type="match status" value="1"/>
</dbReference>
<dbReference type="Pfam" id="PF06985">
    <property type="entry name" value="HET"/>
    <property type="match status" value="1"/>
</dbReference>
<accession>A0A1Y1Y6W4</accession>
<sequence length="171" mass="18990">MAHCTKQLLSDGIEDQKAVSGLKVIHCRSKSVVLAPKNCEYIALSYLWGSPQLEASLSKRLDFPASIEDAVAVTLALGLEYLWVDRYCIDQENDAEKHDQIQQIGLIYSRAQMTIVVAASSDPLHGLPGVGCRALSVRKHARVNQNISLCRYFPTSPAELKYSKWGTRVIM</sequence>
<evidence type="ECO:0000313" key="3">
    <source>
        <dbReference type="Proteomes" id="UP000193144"/>
    </source>
</evidence>
<reference evidence="2 3" key="1">
    <citation type="submission" date="2016-07" db="EMBL/GenBank/DDBJ databases">
        <title>Pervasive Adenine N6-methylation of Active Genes in Fungi.</title>
        <authorList>
            <consortium name="DOE Joint Genome Institute"/>
            <person name="Mondo S.J."/>
            <person name="Dannebaum R.O."/>
            <person name="Kuo R.C."/>
            <person name="Labutti K."/>
            <person name="Haridas S."/>
            <person name="Kuo A."/>
            <person name="Salamov A."/>
            <person name="Ahrendt S.R."/>
            <person name="Lipzen A."/>
            <person name="Sullivan W."/>
            <person name="Andreopoulos W.B."/>
            <person name="Clum A."/>
            <person name="Lindquist E."/>
            <person name="Daum C."/>
            <person name="Ramamoorthy G.K."/>
            <person name="Gryganskyi A."/>
            <person name="Culley D."/>
            <person name="Magnuson J.K."/>
            <person name="James T.Y."/>
            <person name="O'Malley M.A."/>
            <person name="Stajich J.E."/>
            <person name="Spatafora J.W."/>
            <person name="Visel A."/>
            <person name="Grigoriev I.V."/>
        </authorList>
    </citation>
    <scope>NUCLEOTIDE SEQUENCE [LARGE SCALE GENOMIC DNA]</scope>
    <source>
        <strain evidence="2 3">CBS 115471</strain>
    </source>
</reference>
<name>A0A1Y1Y6W4_9PLEO</name>
<evidence type="ECO:0000259" key="1">
    <source>
        <dbReference type="Pfam" id="PF06985"/>
    </source>
</evidence>